<dbReference type="PROSITE" id="PS50104">
    <property type="entry name" value="TIR"/>
    <property type="match status" value="1"/>
</dbReference>
<keyword evidence="3" id="KW-1185">Reference proteome</keyword>
<dbReference type="InterPro" id="IPR035897">
    <property type="entry name" value="Toll_tir_struct_dom_sf"/>
</dbReference>
<protein>
    <recommendedName>
        <fullName evidence="1">TIR domain-containing protein</fullName>
    </recommendedName>
</protein>
<dbReference type="AlphaFoldDB" id="A0A2V4AGE8"/>
<evidence type="ECO:0000313" key="2">
    <source>
        <dbReference type="EMBL" id="PXY03184.1"/>
    </source>
</evidence>
<evidence type="ECO:0000313" key="3">
    <source>
        <dbReference type="Proteomes" id="UP000248079"/>
    </source>
</evidence>
<reference evidence="2 3" key="1">
    <citation type="submission" date="2018-05" db="EMBL/GenBank/DDBJ databases">
        <title>Marinifilum breve JC075T sp. nov., a marine bacterium isolated from Yongle Blue Hole in the South China Sea.</title>
        <authorList>
            <person name="Fu T."/>
        </authorList>
    </citation>
    <scope>NUCLEOTIDE SEQUENCE [LARGE SCALE GENOMIC DNA]</scope>
    <source>
        <strain evidence="2 3">JC075</strain>
    </source>
</reference>
<organism evidence="2 3">
    <name type="scientific">Marinifilum breve</name>
    <dbReference type="NCBI Taxonomy" id="2184082"/>
    <lineage>
        <taxon>Bacteria</taxon>
        <taxon>Pseudomonadati</taxon>
        <taxon>Bacteroidota</taxon>
        <taxon>Bacteroidia</taxon>
        <taxon>Marinilabiliales</taxon>
        <taxon>Marinifilaceae</taxon>
    </lineage>
</organism>
<dbReference type="RefSeq" id="WP_110359339.1">
    <property type="nucleotide sequence ID" value="NZ_QFLI01000001.1"/>
</dbReference>
<dbReference type="GO" id="GO:0007165">
    <property type="term" value="P:signal transduction"/>
    <property type="evidence" value="ECO:0007669"/>
    <property type="project" value="InterPro"/>
</dbReference>
<proteinExistence type="predicted"/>
<gene>
    <name evidence="2" type="ORF">DF185_03625</name>
</gene>
<dbReference type="Gene3D" id="3.40.50.10140">
    <property type="entry name" value="Toll/interleukin-1 receptor homology (TIR) domain"/>
    <property type="match status" value="1"/>
</dbReference>
<name>A0A2V4AGE8_9BACT</name>
<dbReference type="OrthoDB" id="1048011at2"/>
<dbReference type="Gene3D" id="2.60.120.560">
    <property type="entry name" value="Exo-inulinase, domain 1"/>
    <property type="match status" value="1"/>
</dbReference>
<comment type="caution">
    <text evidence="2">The sequence shown here is derived from an EMBL/GenBank/DDBJ whole genome shotgun (WGS) entry which is preliminary data.</text>
</comment>
<dbReference type="Pfam" id="PF13676">
    <property type="entry name" value="TIR_2"/>
    <property type="match status" value="1"/>
</dbReference>
<sequence>MKHDVLISYSSKDEKIANAICNKLEQNKIRAWVAPRDITPGKSYAAEINNAIKNTKCVVLIFNSHSFSSQWVRKEIERAVGYGKIIIPFLLENLELDDEWNLYISSAHWLDAMNKEIEVAIENLCYSVLKLTGRKLNHIINENKDADKESYSNRAKQKEIVYPKKEVVFSDNFIGTSNFITSSNDETHSLKIEDGKYWIQLKKDDQSYNAYTAIGIDTEKDFEIQTRITKISGTQEHGYGLEYGRIDNDNQYCFIITGNGHFKICKIRRGKIKETPGWTLSGAINKGDGASNILTIRKVGNNIIFLINNIEVYCLSPFKSFLGKNYRFFGNLIGFMLNDKQEVAVEYIEVAYLN</sequence>
<evidence type="ECO:0000259" key="1">
    <source>
        <dbReference type="PROSITE" id="PS50104"/>
    </source>
</evidence>
<dbReference type="InterPro" id="IPR000157">
    <property type="entry name" value="TIR_dom"/>
</dbReference>
<dbReference type="EMBL" id="QFLI01000001">
    <property type="protein sequence ID" value="PXY03184.1"/>
    <property type="molecule type" value="Genomic_DNA"/>
</dbReference>
<dbReference type="SUPFAM" id="SSF52200">
    <property type="entry name" value="Toll/Interleukin receptor TIR domain"/>
    <property type="match status" value="1"/>
</dbReference>
<accession>A0A2V4AGE8</accession>
<dbReference type="Proteomes" id="UP000248079">
    <property type="component" value="Unassembled WGS sequence"/>
</dbReference>
<feature type="domain" description="TIR" evidence="1">
    <location>
        <begin position="1"/>
        <end position="121"/>
    </location>
</feature>